<comment type="caution">
    <text evidence="1">The sequence shown here is derived from an EMBL/GenBank/DDBJ whole genome shotgun (WGS) entry which is preliminary data.</text>
</comment>
<dbReference type="GO" id="GO:0016740">
    <property type="term" value="F:transferase activity"/>
    <property type="evidence" value="ECO:0007669"/>
    <property type="project" value="UniProtKB-KW"/>
</dbReference>
<keyword evidence="1" id="KW-0808">Transferase</keyword>
<sequence>MLNDKDWLDIDYRTLFRLCRAAGSMQRRIERENDPDCSPGPRFWLGGCASGNRCGVRADVRDDIAAELVRVAGSEPPFFDRATPAHLDRYLHLLAPVAHWNVGLVYAMPHALRCDAGAGVALIDGDSDAGRQLHASLSTHGMPEGLGSMGFRSVDDLWAPWCAAVVDGEVVSLAFAARLSDVGAELGVATAPAFRGRGLAAAVTAGWSRLPSLRARTLFYSTDRDNLASQRVAARLGLALRGTTLRIA</sequence>
<dbReference type="InterPro" id="IPR016181">
    <property type="entry name" value="Acyl_CoA_acyltransferase"/>
</dbReference>
<evidence type="ECO:0000313" key="1">
    <source>
        <dbReference type="EMBL" id="KWF22093.1"/>
    </source>
</evidence>
<dbReference type="SUPFAM" id="SSF55729">
    <property type="entry name" value="Acyl-CoA N-acyltransferases (Nat)"/>
    <property type="match status" value="1"/>
</dbReference>
<proteinExistence type="predicted"/>
<dbReference type="EMBL" id="LPJR01000071">
    <property type="protein sequence ID" value="KWF22093.1"/>
    <property type="molecule type" value="Genomic_DNA"/>
</dbReference>
<reference evidence="1 2" key="1">
    <citation type="submission" date="2015-11" db="EMBL/GenBank/DDBJ databases">
        <title>Expanding the genomic diversity of Burkholderia species for the development of highly accurate diagnostics.</title>
        <authorList>
            <person name="Sahl J."/>
            <person name="Keim P."/>
            <person name="Wagner D."/>
        </authorList>
    </citation>
    <scope>NUCLEOTIDE SEQUENCE [LARGE SCALE GENOMIC DNA]</scope>
    <source>
        <strain evidence="1 2">MSMB368WGS</strain>
    </source>
</reference>
<evidence type="ECO:0000313" key="2">
    <source>
        <dbReference type="Proteomes" id="UP000062912"/>
    </source>
</evidence>
<dbReference type="RefSeq" id="WP_060245887.1">
    <property type="nucleotide sequence ID" value="NZ_LPJR01000071.1"/>
</dbReference>
<dbReference type="AlphaFoldDB" id="A0A132E9F4"/>
<dbReference type="OrthoDB" id="9799092at2"/>
<gene>
    <name evidence="1" type="ORF">WT56_28195</name>
</gene>
<dbReference type="Gene3D" id="3.40.630.30">
    <property type="match status" value="1"/>
</dbReference>
<dbReference type="Pfam" id="PF12746">
    <property type="entry name" value="GNAT_acetyltran"/>
    <property type="match status" value="1"/>
</dbReference>
<protein>
    <submittedName>
        <fullName evidence="1">GNAT family acetyltransferase</fullName>
    </submittedName>
</protein>
<organism evidence="1 2">
    <name type="scientific">Burkholderia pseudomultivorans</name>
    <dbReference type="NCBI Taxonomy" id="1207504"/>
    <lineage>
        <taxon>Bacteria</taxon>
        <taxon>Pseudomonadati</taxon>
        <taxon>Pseudomonadota</taxon>
        <taxon>Betaproteobacteria</taxon>
        <taxon>Burkholderiales</taxon>
        <taxon>Burkholderiaceae</taxon>
        <taxon>Burkholderia</taxon>
        <taxon>Burkholderia cepacia complex</taxon>
    </lineage>
</organism>
<name>A0A132E9F4_9BURK</name>
<accession>A0A132E9F4</accession>
<dbReference type="InterPro" id="IPR027365">
    <property type="entry name" value="GNAT_acetyltra_YdfB-like"/>
</dbReference>
<dbReference type="Proteomes" id="UP000062912">
    <property type="component" value="Unassembled WGS sequence"/>
</dbReference>